<dbReference type="EC" id="4.2.3.-" evidence="2"/>
<dbReference type="SUPFAM" id="SSF48576">
    <property type="entry name" value="Terpenoid synthases"/>
    <property type="match status" value="1"/>
</dbReference>
<dbReference type="PANTHER" id="PTHR35201">
    <property type="entry name" value="TERPENE SYNTHASE"/>
    <property type="match status" value="1"/>
</dbReference>
<evidence type="ECO:0000313" key="4">
    <source>
        <dbReference type="Proteomes" id="UP000221961"/>
    </source>
</evidence>
<dbReference type="Pfam" id="PF19086">
    <property type="entry name" value="Terpene_syn_C_2"/>
    <property type="match status" value="1"/>
</dbReference>
<protein>
    <recommendedName>
        <fullName evidence="2">Terpene synthase</fullName>
        <ecNumber evidence="2">4.2.3.-</ecNumber>
    </recommendedName>
</protein>
<keyword evidence="2" id="KW-0460">Magnesium</keyword>
<keyword evidence="2" id="KW-0479">Metal-binding</keyword>
<dbReference type="Proteomes" id="UP000221961">
    <property type="component" value="Chromosome"/>
</dbReference>
<evidence type="ECO:0000313" key="3">
    <source>
        <dbReference type="EMBL" id="ATL69228.1"/>
    </source>
</evidence>
<accession>A0A291RPN2</accession>
<dbReference type="InterPro" id="IPR008949">
    <property type="entry name" value="Isoprenoid_synthase_dom_sf"/>
</dbReference>
<sequence length="320" mass="36908">MCRTLAKVNPDYPTIYEHNAAWVRRFLPFPDATAMSLMLENRYPLWESLVYPSGLAGRVFHSSCITSLMFEVDDVAFLQGALFEGISEDWYADHPYGPAFTDIYGVLKQKMPAAVYRRYRQDWRDWFTATLEENKYRQRDEIPCIRTFLPLRRVSVGLRPYIVCIEYVLGLDLTELLALDRELRRAKLVAVEHAMLVNDLFSFRWESFHGDYSSIVAVLVFADGHTLQEAVDITCGRIREADIELGRLSDILRLRYAEQPLMQIYIDAINAFCAGNLRWSLETSRYNGHAQGWNGLRSGILTLYPDRTVIEPNESTPDGQ</sequence>
<dbReference type="EMBL" id="CP023778">
    <property type="protein sequence ID" value="ATL69228.1"/>
    <property type="molecule type" value="Genomic_DNA"/>
</dbReference>
<keyword evidence="1 2" id="KW-0456">Lyase</keyword>
<evidence type="ECO:0000256" key="1">
    <source>
        <dbReference type="ARBA" id="ARBA00023239"/>
    </source>
</evidence>
<dbReference type="KEGG" id="ntp:CRH09_26670"/>
<dbReference type="AlphaFoldDB" id="A0A291RPN2"/>
<gene>
    <name evidence="3" type="ORF">CRH09_26670</name>
</gene>
<dbReference type="Gene3D" id="1.10.600.10">
    <property type="entry name" value="Farnesyl Diphosphate Synthase"/>
    <property type="match status" value="1"/>
</dbReference>
<dbReference type="SFLD" id="SFLDG01020">
    <property type="entry name" value="Terpene_Cyclase_Like_2"/>
    <property type="match status" value="1"/>
</dbReference>
<comment type="cofactor">
    <cofactor evidence="2">
        <name>Mg(2+)</name>
        <dbReference type="ChEBI" id="CHEBI:18420"/>
    </cofactor>
</comment>
<name>A0A291RPN2_9NOCA</name>
<dbReference type="InterPro" id="IPR034686">
    <property type="entry name" value="Terpene_cyclase-like_2"/>
</dbReference>
<dbReference type="GO" id="GO:0010333">
    <property type="term" value="F:terpene synthase activity"/>
    <property type="evidence" value="ECO:0007669"/>
    <property type="project" value="InterPro"/>
</dbReference>
<organism evidence="3 4">
    <name type="scientific">Nocardia terpenica</name>
    <dbReference type="NCBI Taxonomy" id="455432"/>
    <lineage>
        <taxon>Bacteria</taxon>
        <taxon>Bacillati</taxon>
        <taxon>Actinomycetota</taxon>
        <taxon>Actinomycetes</taxon>
        <taxon>Mycobacteriales</taxon>
        <taxon>Nocardiaceae</taxon>
        <taxon>Nocardia</taxon>
    </lineage>
</organism>
<proteinExistence type="inferred from homology"/>
<dbReference type="GO" id="GO:0046872">
    <property type="term" value="F:metal ion binding"/>
    <property type="evidence" value="ECO:0007669"/>
    <property type="project" value="UniProtKB-KW"/>
</dbReference>
<dbReference type="SFLD" id="SFLDS00005">
    <property type="entry name" value="Isoprenoid_Synthase_Type_I"/>
    <property type="match status" value="1"/>
</dbReference>
<dbReference type="PANTHER" id="PTHR35201:SF4">
    <property type="entry name" value="BETA-PINACENE SYNTHASE-RELATED"/>
    <property type="match status" value="1"/>
</dbReference>
<reference evidence="3 4" key="1">
    <citation type="submission" date="2017-10" db="EMBL/GenBank/DDBJ databases">
        <title>Comparative genomics between pathogenic Norcardia.</title>
        <authorList>
            <person name="Zeng L."/>
        </authorList>
    </citation>
    <scope>NUCLEOTIDE SEQUENCE [LARGE SCALE GENOMIC DNA]</scope>
    <source>
        <strain evidence="3 4">NC_YFY_NT001</strain>
    </source>
</reference>
<comment type="similarity">
    <text evidence="2">Belongs to the terpene synthase family.</text>
</comment>
<evidence type="ECO:0000256" key="2">
    <source>
        <dbReference type="RuleBase" id="RU366034"/>
    </source>
</evidence>